<keyword evidence="4" id="KW-1185">Reference proteome</keyword>
<comment type="caution">
    <text evidence="3">The sequence shown here is derived from an EMBL/GenBank/DDBJ whole genome shotgun (WGS) entry which is preliminary data.</text>
</comment>
<gene>
    <name evidence="3" type="ORF">Rcae01_01846</name>
</gene>
<evidence type="ECO:0000313" key="3">
    <source>
        <dbReference type="EMBL" id="GAA5506393.1"/>
    </source>
</evidence>
<dbReference type="Gene3D" id="3.10.620.30">
    <property type="match status" value="1"/>
</dbReference>
<dbReference type="SMART" id="SM00460">
    <property type="entry name" value="TGc"/>
    <property type="match status" value="1"/>
</dbReference>
<name>A0ABP9VSD1_9BACT</name>
<accession>A0ABP9VSD1</accession>
<dbReference type="Pfam" id="PF01841">
    <property type="entry name" value="Transglut_core"/>
    <property type="match status" value="1"/>
</dbReference>
<dbReference type="InterPro" id="IPR038765">
    <property type="entry name" value="Papain-like_cys_pep_sf"/>
</dbReference>
<evidence type="ECO:0000313" key="4">
    <source>
        <dbReference type="Proteomes" id="UP001416858"/>
    </source>
</evidence>
<sequence>MLRLLWLGVGSRFTPMRSVAPRERLRRCKTGLRTCKTGLRTCKTGLRTCKTGWIAGGLLVATLLGGCDVPERVPLVPPPDLYRASDEPGQSDPQASGETVAREENLKSEDRKFPGDFEAWDAYFVGDTHVGYSHITVVGGEDADRSDAKKQHVDLNIEDCLLINRGPASAFVQRHSHQSSETIDGQLLHYKSHLSVGPIITTCEGTVDESGLNVVKTRGAAVSTHRFAWSDEHRGLLAVEESIRRSPLRIGQKRTFQTVSPIQPLATTVRLHCVAKATVPLIDGKPHELLEIDVETDLGEDRKSYHVIWAEPDGTIRRALYPASNLVTYRTDKEVAVKDIESQQAAIAIASILTNSTLERPSETKRVGFKLVRTALPIDEEKSTIQPQPNQFVRKLDDASVLVLVSRLGETPRNGFQQGSFLVTDADQKPNAIIDSAETMVRRIAQASGGSGKLGERELAIELARSANRLTQLKSSSDTFQRASEVARNAQGDSTAYAVLLAALLRAKAIPSRVAFGFRYQETPTPRMVYHAWTLAFVDGDWLSLDATTGGIAAADRLTVTTSDLSNQDIGEVMMPVLDFLGAYEIEIVTSATRY</sequence>
<dbReference type="InterPro" id="IPR002931">
    <property type="entry name" value="Transglutaminase-like"/>
</dbReference>
<dbReference type="SUPFAM" id="SSF54001">
    <property type="entry name" value="Cysteine proteinases"/>
    <property type="match status" value="1"/>
</dbReference>
<feature type="domain" description="Transglutaminase-like" evidence="2">
    <location>
        <begin position="486"/>
        <end position="549"/>
    </location>
</feature>
<proteinExistence type="predicted"/>
<evidence type="ECO:0000256" key="1">
    <source>
        <dbReference type="SAM" id="MobiDB-lite"/>
    </source>
</evidence>
<reference evidence="3 4" key="1">
    <citation type="submission" date="2024-02" db="EMBL/GenBank/DDBJ databases">
        <title>Rhodopirellula caenicola NBRC 110016.</title>
        <authorList>
            <person name="Ichikawa N."/>
            <person name="Katano-Makiyama Y."/>
            <person name="Hidaka K."/>
        </authorList>
    </citation>
    <scope>NUCLEOTIDE SEQUENCE [LARGE SCALE GENOMIC DNA]</scope>
    <source>
        <strain evidence="3 4">NBRC 110016</strain>
    </source>
</reference>
<feature type="region of interest" description="Disordered" evidence="1">
    <location>
        <begin position="78"/>
        <end position="108"/>
    </location>
</feature>
<evidence type="ECO:0000259" key="2">
    <source>
        <dbReference type="SMART" id="SM00460"/>
    </source>
</evidence>
<dbReference type="Proteomes" id="UP001416858">
    <property type="component" value="Unassembled WGS sequence"/>
</dbReference>
<protein>
    <recommendedName>
        <fullName evidence="2">Transglutaminase-like domain-containing protein</fullName>
    </recommendedName>
</protein>
<organism evidence="3 4">
    <name type="scientific">Novipirellula caenicola</name>
    <dbReference type="NCBI Taxonomy" id="1536901"/>
    <lineage>
        <taxon>Bacteria</taxon>
        <taxon>Pseudomonadati</taxon>
        <taxon>Planctomycetota</taxon>
        <taxon>Planctomycetia</taxon>
        <taxon>Pirellulales</taxon>
        <taxon>Pirellulaceae</taxon>
        <taxon>Novipirellula</taxon>
    </lineage>
</organism>
<dbReference type="EMBL" id="BAABRO010000003">
    <property type="protein sequence ID" value="GAA5506393.1"/>
    <property type="molecule type" value="Genomic_DNA"/>
</dbReference>